<name>A0A7S0FD96_9DINO</name>
<feature type="transmembrane region" description="Helical" evidence="5">
    <location>
        <begin position="112"/>
        <end position="129"/>
    </location>
</feature>
<proteinExistence type="predicted"/>
<comment type="subcellular location">
    <subcellularLocation>
        <location evidence="1">Membrane</location>
        <topology evidence="1">Multi-pass membrane protein</topology>
    </subcellularLocation>
</comment>
<dbReference type="AlphaFoldDB" id="A0A7S0FD96"/>
<dbReference type="EMBL" id="HBEG01014061">
    <property type="protein sequence ID" value="CAD8353193.1"/>
    <property type="molecule type" value="Transcribed_RNA"/>
</dbReference>
<gene>
    <name evidence="6" type="ORF">PBAH0796_LOCUS8560</name>
</gene>
<keyword evidence="2 5" id="KW-0812">Transmembrane</keyword>
<dbReference type="GO" id="GO:0016020">
    <property type="term" value="C:membrane"/>
    <property type="evidence" value="ECO:0007669"/>
    <property type="project" value="UniProtKB-SubCell"/>
</dbReference>
<keyword evidence="4 5" id="KW-0472">Membrane</keyword>
<evidence type="ECO:0000256" key="3">
    <source>
        <dbReference type="ARBA" id="ARBA00022989"/>
    </source>
</evidence>
<evidence type="ECO:0000256" key="5">
    <source>
        <dbReference type="SAM" id="Phobius"/>
    </source>
</evidence>
<protein>
    <submittedName>
        <fullName evidence="6">Uncharacterized protein</fullName>
    </submittedName>
</protein>
<evidence type="ECO:0000313" key="6">
    <source>
        <dbReference type="EMBL" id="CAD8353193.1"/>
    </source>
</evidence>
<evidence type="ECO:0000256" key="2">
    <source>
        <dbReference type="ARBA" id="ARBA00022692"/>
    </source>
</evidence>
<organism evidence="6">
    <name type="scientific">Pyrodinium bahamense</name>
    <dbReference type="NCBI Taxonomy" id="73915"/>
    <lineage>
        <taxon>Eukaryota</taxon>
        <taxon>Sar</taxon>
        <taxon>Alveolata</taxon>
        <taxon>Dinophyceae</taxon>
        <taxon>Gonyaulacales</taxon>
        <taxon>Pyrocystaceae</taxon>
        <taxon>Pyrodinium</taxon>
    </lineage>
</organism>
<dbReference type="SUPFAM" id="SSF81338">
    <property type="entry name" value="Aquaporin-like"/>
    <property type="match status" value="1"/>
</dbReference>
<keyword evidence="3 5" id="KW-1133">Transmembrane helix</keyword>
<evidence type="ECO:0000256" key="4">
    <source>
        <dbReference type="ARBA" id="ARBA00023136"/>
    </source>
</evidence>
<accession>A0A7S0FD96</accession>
<reference evidence="6" key="1">
    <citation type="submission" date="2021-01" db="EMBL/GenBank/DDBJ databases">
        <authorList>
            <person name="Corre E."/>
            <person name="Pelletier E."/>
            <person name="Niang G."/>
            <person name="Scheremetjew M."/>
            <person name="Finn R."/>
            <person name="Kale V."/>
            <person name="Holt S."/>
            <person name="Cochrane G."/>
            <person name="Meng A."/>
            <person name="Brown T."/>
            <person name="Cohen L."/>
        </authorList>
    </citation>
    <scope>NUCLEOTIDE SEQUENCE</scope>
    <source>
        <strain evidence="6">Pbaha01</strain>
    </source>
</reference>
<dbReference type="Gene3D" id="1.20.1080.10">
    <property type="entry name" value="Glycerol uptake facilitator protein"/>
    <property type="match status" value="1"/>
</dbReference>
<dbReference type="InterPro" id="IPR023271">
    <property type="entry name" value="Aquaporin-like"/>
</dbReference>
<sequence>MAVMIVLTFAPGKWIGSSIWWQSWVWHGVGVVVADWLAGGPHVNTSVSFCMLALGELAYPAFLCRAAAQLAAGLATFPLCRALSGTLGLTPLSGPAFDPAKASLTEAATHEALATFLLCAGVLLLNMELPVRKIYLVKQSLTAGVVRAMLWAFPAAGPAMNPPLATTWATFAASEKAPWAYAFPPSLEHYAVYWAASFAGALAAAAAYALWARRPLFGAQLPWTAKGKKKKRRA</sequence>
<feature type="transmembrane region" description="Helical" evidence="5">
    <location>
        <begin position="191"/>
        <end position="211"/>
    </location>
</feature>
<evidence type="ECO:0000256" key="1">
    <source>
        <dbReference type="ARBA" id="ARBA00004141"/>
    </source>
</evidence>